<organism evidence="1 2">
    <name type="scientific">Tanacetum coccineum</name>
    <dbReference type="NCBI Taxonomy" id="301880"/>
    <lineage>
        <taxon>Eukaryota</taxon>
        <taxon>Viridiplantae</taxon>
        <taxon>Streptophyta</taxon>
        <taxon>Embryophyta</taxon>
        <taxon>Tracheophyta</taxon>
        <taxon>Spermatophyta</taxon>
        <taxon>Magnoliopsida</taxon>
        <taxon>eudicotyledons</taxon>
        <taxon>Gunneridae</taxon>
        <taxon>Pentapetalae</taxon>
        <taxon>asterids</taxon>
        <taxon>campanulids</taxon>
        <taxon>Asterales</taxon>
        <taxon>Asteraceae</taxon>
        <taxon>Asteroideae</taxon>
        <taxon>Anthemideae</taxon>
        <taxon>Anthemidinae</taxon>
        <taxon>Tanacetum</taxon>
    </lineage>
</organism>
<evidence type="ECO:0000313" key="1">
    <source>
        <dbReference type="EMBL" id="GJT13441.1"/>
    </source>
</evidence>
<gene>
    <name evidence="1" type="ORF">Tco_0860483</name>
</gene>
<dbReference type="PANTHER" id="PTHR15503">
    <property type="entry name" value="LDOC1 RELATED"/>
    <property type="match status" value="1"/>
</dbReference>
<reference evidence="1" key="2">
    <citation type="submission" date="2022-01" db="EMBL/GenBank/DDBJ databases">
        <authorList>
            <person name="Yamashiro T."/>
            <person name="Shiraishi A."/>
            <person name="Satake H."/>
            <person name="Nakayama K."/>
        </authorList>
    </citation>
    <scope>NUCLEOTIDE SEQUENCE</scope>
</reference>
<dbReference type="GO" id="GO:0003964">
    <property type="term" value="F:RNA-directed DNA polymerase activity"/>
    <property type="evidence" value="ECO:0007669"/>
    <property type="project" value="UniProtKB-KW"/>
</dbReference>
<name>A0ABQ5BIH7_9ASTR</name>
<reference evidence="1" key="1">
    <citation type="journal article" date="2022" name="Int. J. Mol. Sci.">
        <title>Draft Genome of Tanacetum Coccineum: Genomic Comparison of Closely Related Tanacetum-Family Plants.</title>
        <authorList>
            <person name="Yamashiro T."/>
            <person name="Shiraishi A."/>
            <person name="Nakayama K."/>
            <person name="Satake H."/>
        </authorList>
    </citation>
    <scope>NUCLEOTIDE SEQUENCE</scope>
</reference>
<keyword evidence="1" id="KW-0808">Transferase</keyword>
<dbReference type="PANTHER" id="PTHR15503:SF45">
    <property type="entry name" value="RNA-DIRECTED DNA POLYMERASE HOMOLOG"/>
    <property type="match status" value="1"/>
</dbReference>
<sequence length="455" mass="51187">MACGPRDFDRTGGAVALTRWIEKMESVIDINGCLANQRVKYAASSFIGKALTCNEIEKLEGEFWNYLMVGADHAGYTNRFHELVKLVPHLVTLETKRVTRYINGLPSQTRGMLRATQLATIQVAILTDGILTDEAVRSDTLAKAGMWSRYEQLGQEIGRELVMSVEVWITYIQIVLNGTKDDPNVVTGTYSLNNLYATVLFDSGADFSFISTKFAPLLNEKPSIPNPGYVIEIANGKKEEVDRIFCSCRLDLGDSIFPIDLIPLGQGSFDVIVGMDWLSNQKAVIVCHEKIVSIPVEGGRVLCVQGERKVKKEKTLMSTKANEPTLNEIPIVHNFEDVFSDDLSGLPPQRQVEFRIDLILGATLVAKSPYRLVPSEMQELLEQLQELQNKGFIRPSHSPWGAPVLFVKKKDRSFHMCIDYHELNKLTIKNRYPLPRIDDLFDQLQGARYFSKIDL</sequence>
<keyword evidence="1" id="KW-0548">Nucleotidyltransferase</keyword>
<dbReference type="Gene3D" id="3.10.10.10">
    <property type="entry name" value="HIV Type 1 Reverse Transcriptase, subunit A, domain 1"/>
    <property type="match status" value="1"/>
</dbReference>
<proteinExistence type="predicted"/>
<protein>
    <submittedName>
        <fullName evidence="1">Reverse transcriptase domain-containing protein</fullName>
    </submittedName>
</protein>
<keyword evidence="2" id="KW-1185">Reference proteome</keyword>
<dbReference type="EMBL" id="BQNB010013230">
    <property type="protein sequence ID" value="GJT13441.1"/>
    <property type="molecule type" value="Genomic_DNA"/>
</dbReference>
<dbReference type="InterPro" id="IPR001969">
    <property type="entry name" value="Aspartic_peptidase_AS"/>
</dbReference>
<accession>A0ABQ5BIH7</accession>
<dbReference type="InterPro" id="IPR043502">
    <property type="entry name" value="DNA/RNA_pol_sf"/>
</dbReference>
<dbReference type="PROSITE" id="PS00141">
    <property type="entry name" value="ASP_PROTEASE"/>
    <property type="match status" value="1"/>
</dbReference>
<dbReference type="CDD" id="cd00303">
    <property type="entry name" value="retropepsin_like"/>
    <property type="match status" value="1"/>
</dbReference>
<dbReference type="Proteomes" id="UP001151760">
    <property type="component" value="Unassembled WGS sequence"/>
</dbReference>
<dbReference type="SUPFAM" id="SSF56672">
    <property type="entry name" value="DNA/RNA polymerases"/>
    <property type="match status" value="1"/>
</dbReference>
<dbReference type="Pfam" id="PF08284">
    <property type="entry name" value="RVP_2"/>
    <property type="match status" value="1"/>
</dbReference>
<dbReference type="Gene3D" id="3.30.70.270">
    <property type="match status" value="1"/>
</dbReference>
<dbReference type="InterPro" id="IPR032567">
    <property type="entry name" value="RTL1-rel"/>
</dbReference>
<dbReference type="Gene3D" id="2.40.70.10">
    <property type="entry name" value="Acid Proteases"/>
    <property type="match status" value="1"/>
</dbReference>
<dbReference type="CDD" id="cd01647">
    <property type="entry name" value="RT_LTR"/>
    <property type="match status" value="1"/>
</dbReference>
<comment type="caution">
    <text evidence="1">The sequence shown here is derived from an EMBL/GenBank/DDBJ whole genome shotgun (WGS) entry which is preliminary data.</text>
</comment>
<keyword evidence="1" id="KW-0695">RNA-directed DNA polymerase</keyword>
<dbReference type="InterPro" id="IPR043128">
    <property type="entry name" value="Rev_trsase/Diguanyl_cyclase"/>
</dbReference>
<evidence type="ECO:0000313" key="2">
    <source>
        <dbReference type="Proteomes" id="UP001151760"/>
    </source>
</evidence>
<dbReference type="InterPro" id="IPR021109">
    <property type="entry name" value="Peptidase_aspartic_dom_sf"/>
</dbReference>
<dbReference type="SUPFAM" id="SSF50630">
    <property type="entry name" value="Acid proteases"/>
    <property type="match status" value="1"/>
</dbReference>